<gene>
    <name evidence="13" type="primary">LOC100329079</name>
</gene>
<dbReference type="GeneID" id="100329079"/>
<evidence type="ECO:0000256" key="4">
    <source>
        <dbReference type="ARBA" id="ARBA00023157"/>
    </source>
</evidence>
<dbReference type="PANTHER" id="PTHR11304:SF29">
    <property type="entry name" value="EPHRIN"/>
    <property type="match status" value="1"/>
</dbReference>
<dbReference type="InterPro" id="IPR031328">
    <property type="entry name" value="Ephrin"/>
</dbReference>
<feature type="signal peptide" evidence="8">
    <location>
        <begin position="1"/>
        <end position="23"/>
    </location>
</feature>
<evidence type="ECO:0000256" key="3">
    <source>
        <dbReference type="ARBA" id="ARBA00023136"/>
    </source>
</evidence>
<dbReference type="InterPro" id="IPR008972">
    <property type="entry name" value="Cupredoxin"/>
</dbReference>
<dbReference type="EMBL" id="KU359106">
    <property type="protein sequence ID" value="ANS11585.1"/>
    <property type="molecule type" value="mRNA"/>
</dbReference>
<reference evidence="11" key="1">
    <citation type="journal article" date="2008" name="Biol. Bull.">
        <title>cDNA sequences for transcription factors and signaling proteins of the hemichordate Saccoglossus kowalevskii: efficacy of the expressed sequence tag (EST) approach for evolutionary and developmental studies of a new organism.</title>
        <authorList>
            <person name="Freeman R.M. Jr."/>
            <person name="Wu M."/>
            <person name="Cordonnier-Pratt M.M."/>
            <person name="Pratt L.H."/>
            <person name="Gruber C.E."/>
            <person name="Smith M."/>
            <person name="Lander E.S."/>
            <person name="Stange-Thomann N."/>
            <person name="Lowe C.J."/>
            <person name="Gerhart J."/>
            <person name="Kirschner M."/>
        </authorList>
    </citation>
    <scope>NUCLEOTIDE SEQUENCE</scope>
</reference>
<accession>D2XMS0</accession>
<dbReference type="GO" id="GO:0005886">
    <property type="term" value="C:plasma membrane"/>
    <property type="evidence" value="ECO:0007669"/>
    <property type="project" value="TreeGrafter"/>
</dbReference>
<evidence type="ECO:0000313" key="12">
    <source>
        <dbReference type="Proteomes" id="UP000694865"/>
    </source>
</evidence>
<evidence type="ECO:0000313" key="11">
    <source>
        <dbReference type="EMBL" id="ANS11585.1"/>
    </source>
</evidence>
<dbReference type="Gene3D" id="2.60.40.420">
    <property type="entry name" value="Cupredoxins - blue copper proteins"/>
    <property type="match status" value="1"/>
</dbReference>
<proteinExistence type="evidence at transcript level"/>
<dbReference type="SUPFAM" id="SSF49503">
    <property type="entry name" value="Cupredoxins"/>
    <property type="match status" value="1"/>
</dbReference>
<comment type="similarity">
    <text evidence="6 7">Belongs to the ephrin family.</text>
</comment>
<evidence type="ECO:0000313" key="10">
    <source>
        <dbReference type="EMBL" id="ADB22407.1"/>
    </source>
</evidence>
<feature type="domain" description="Ephrin RBD" evidence="9">
    <location>
        <begin position="28"/>
        <end position="168"/>
    </location>
</feature>
<evidence type="ECO:0000256" key="2">
    <source>
        <dbReference type="ARBA" id="ARBA00022729"/>
    </source>
</evidence>
<reference evidence="10" key="2">
    <citation type="submission" date="2009-11" db="EMBL/GenBank/DDBJ databases">
        <authorList>
            <person name="Freeman R.M.Jr."/>
            <person name="Wu M."/>
            <person name="Gerhart J."/>
        </authorList>
    </citation>
    <scope>NUCLEOTIDE SEQUENCE</scope>
</reference>
<comment type="caution">
    <text evidence="6">Lacks conserved residue(s) required for the propagation of feature annotation.</text>
</comment>
<reference evidence="13" key="4">
    <citation type="submission" date="2025-05" db="UniProtKB">
        <authorList>
            <consortium name="RefSeq"/>
        </authorList>
    </citation>
    <scope>IDENTIFICATION</scope>
</reference>
<evidence type="ECO:0000259" key="9">
    <source>
        <dbReference type="PROSITE" id="PS51551"/>
    </source>
</evidence>
<dbReference type="PROSITE" id="PS51551">
    <property type="entry name" value="EPHRIN_RBD_2"/>
    <property type="match status" value="1"/>
</dbReference>
<comment type="subcellular location">
    <subcellularLocation>
        <location evidence="1">Membrane</location>
    </subcellularLocation>
</comment>
<dbReference type="AlphaFoldDB" id="D2XMS0"/>
<dbReference type="Proteomes" id="UP000694865">
    <property type="component" value="Unplaced"/>
</dbReference>
<keyword evidence="4 6" id="KW-1015">Disulfide bond</keyword>
<dbReference type="GO" id="GO:0048013">
    <property type="term" value="P:ephrin receptor signaling pathway"/>
    <property type="evidence" value="ECO:0007669"/>
    <property type="project" value="TreeGrafter"/>
</dbReference>
<sequence length="234" mass="26458">MYTAVMALQWWLAFLIMIEPCVSAAAAEQLEPIVWSVGNPIFRRGLRYIVQVRIEDTVDIICPEKPKDNLGDSPSEYYRIYLVSKSDYEKCDTTTSRLLLNCDQPSVETKFTFLFTQLSPVPNDFIFQPCQDYHLISTSNATEAGDEGMENKMGGVCRSNNMRIIIRVSCTVPTYSQILPYKTARPTGQTPQPKPWKFTTTKPVALGDNSSSPSIHCSTQTLKILLLLLVLYQR</sequence>
<evidence type="ECO:0000256" key="8">
    <source>
        <dbReference type="SAM" id="SignalP"/>
    </source>
</evidence>
<evidence type="ECO:0000256" key="7">
    <source>
        <dbReference type="RuleBase" id="RU004375"/>
    </source>
</evidence>
<dbReference type="RefSeq" id="NP_001164690.1">
    <property type="nucleotide sequence ID" value="NM_001171219.1"/>
</dbReference>
<feature type="disulfide bond" evidence="6">
    <location>
        <begin position="62"/>
        <end position="102"/>
    </location>
</feature>
<dbReference type="KEGG" id="sko:100329079"/>
<keyword evidence="12" id="KW-1185">Reference proteome</keyword>
<organism evidence="10">
    <name type="scientific">Saccoglossus kowalevskii</name>
    <name type="common">Acorn worm</name>
    <dbReference type="NCBI Taxonomy" id="10224"/>
    <lineage>
        <taxon>Eukaryota</taxon>
        <taxon>Metazoa</taxon>
        <taxon>Hemichordata</taxon>
        <taxon>Enteropneusta</taxon>
        <taxon>Harrimaniidae</taxon>
        <taxon>Saccoglossus</taxon>
    </lineage>
</organism>
<evidence type="ECO:0000256" key="5">
    <source>
        <dbReference type="ARBA" id="ARBA00023180"/>
    </source>
</evidence>
<dbReference type="OrthoDB" id="6250301at2759"/>
<protein>
    <submittedName>
        <fullName evidence="11">Ephrin B-like protein</fullName>
    </submittedName>
    <submittedName>
        <fullName evidence="10 13">Ephrin b2-like protein</fullName>
    </submittedName>
</protein>
<dbReference type="PANTHER" id="PTHR11304">
    <property type="entry name" value="EPHRIN"/>
    <property type="match status" value="1"/>
</dbReference>
<dbReference type="Pfam" id="PF00812">
    <property type="entry name" value="Ephrin"/>
    <property type="match status" value="1"/>
</dbReference>
<dbReference type="PRINTS" id="PR01347">
    <property type="entry name" value="EPHRIN"/>
</dbReference>
<keyword evidence="2 8" id="KW-0732">Signal</keyword>
<dbReference type="GO" id="GO:0046875">
    <property type="term" value="F:ephrin receptor binding"/>
    <property type="evidence" value="ECO:0007669"/>
    <property type="project" value="TreeGrafter"/>
</dbReference>
<feature type="chain" id="PRO_5044507385" evidence="8 13">
    <location>
        <begin position="24"/>
        <end position="234"/>
    </location>
</feature>
<evidence type="ECO:0000256" key="6">
    <source>
        <dbReference type="PROSITE-ProRule" id="PRU00884"/>
    </source>
</evidence>
<evidence type="ECO:0000256" key="1">
    <source>
        <dbReference type="ARBA" id="ARBA00004370"/>
    </source>
</evidence>
<dbReference type="GO" id="GO:0007411">
    <property type="term" value="P:axon guidance"/>
    <property type="evidence" value="ECO:0007669"/>
    <property type="project" value="TreeGrafter"/>
</dbReference>
<dbReference type="InterPro" id="IPR001799">
    <property type="entry name" value="Ephrin_RBD"/>
</dbReference>
<dbReference type="CDD" id="cd02675">
    <property type="entry name" value="Ephrin_ectodomain"/>
    <property type="match status" value="1"/>
</dbReference>
<name>D2XMS0_SACKO</name>
<keyword evidence="5" id="KW-0325">Glycoprotein</keyword>
<keyword evidence="3 7" id="KW-0472">Membrane</keyword>
<dbReference type="EMBL" id="GU211190">
    <property type="protein sequence ID" value="ADB22407.1"/>
    <property type="molecule type" value="mRNA"/>
</dbReference>
<evidence type="ECO:0000313" key="13">
    <source>
        <dbReference type="RefSeq" id="NP_001164690.1"/>
    </source>
</evidence>
<reference evidence="11" key="3">
    <citation type="submission" date="2015-12" db="EMBL/GenBank/DDBJ databases">
        <authorList>
            <person name="Shamseldin A."/>
            <person name="Moawad H."/>
            <person name="Abd El-Rahim W.M."/>
            <person name="Sadowsky M.J."/>
        </authorList>
    </citation>
    <scope>NUCLEOTIDE SEQUENCE</scope>
</reference>